<dbReference type="PROSITE" id="PS51029">
    <property type="entry name" value="MADF"/>
    <property type="match status" value="1"/>
</dbReference>
<protein>
    <submittedName>
        <fullName evidence="3">Queuine tRNA-ribosyltransferase</fullName>
    </submittedName>
</protein>
<feature type="compositionally biased region" description="Acidic residues" evidence="1">
    <location>
        <begin position="138"/>
        <end position="148"/>
    </location>
</feature>
<dbReference type="Proteomes" id="UP001219518">
    <property type="component" value="Unassembled WGS sequence"/>
</dbReference>
<reference evidence="3" key="1">
    <citation type="submission" date="2021-07" db="EMBL/GenBank/DDBJ databases">
        <authorList>
            <person name="Catto M.A."/>
            <person name="Jacobson A."/>
            <person name="Kennedy G."/>
            <person name="Labadie P."/>
            <person name="Hunt B.G."/>
            <person name="Srinivasan R."/>
        </authorList>
    </citation>
    <scope>NUCLEOTIDE SEQUENCE</scope>
    <source>
        <strain evidence="3">PL_HMW_Pooled</strain>
        <tissue evidence="3">Head</tissue>
    </source>
</reference>
<feature type="compositionally biased region" description="Acidic residues" evidence="1">
    <location>
        <begin position="157"/>
        <end position="184"/>
    </location>
</feature>
<accession>A0AAE1HMQ8</accession>
<feature type="non-terminal residue" evidence="3">
    <location>
        <position position="1"/>
    </location>
</feature>
<name>A0AAE1HMQ8_9NEOP</name>
<dbReference type="AlphaFoldDB" id="A0AAE1HMQ8"/>
<dbReference type="SMART" id="SM00595">
    <property type="entry name" value="MADF"/>
    <property type="match status" value="1"/>
</dbReference>
<organism evidence="3 4">
    <name type="scientific">Frankliniella fusca</name>
    <dbReference type="NCBI Taxonomy" id="407009"/>
    <lineage>
        <taxon>Eukaryota</taxon>
        <taxon>Metazoa</taxon>
        <taxon>Ecdysozoa</taxon>
        <taxon>Arthropoda</taxon>
        <taxon>Hexapoda</taxon>
        <taxon>Insecta</taxon>
        <taxon>Pterygota</taxon>
        <taxon>Neoptera</taxon>
        <taxon>Paraneoptera</taxon>
        <taxon>Thysanoptera</taxon>
        <taxon>Terebrantia</taxon>
        <taxon>Thripoidea</taxon>
        <taxon>Thripidae</taxon>
        <taxon>Frankliniella</taxon>
    </lineage>
</organism>
<feature type="compositionally biased region" description="Basic and acidic residues" evidence="1">
    <location>
        <begin position="116"/>
        <end position="126"/>
    </location>
</feature>
<evidence type="ECO:0000259" key="2">
    <source>
        <dbReference type="PROSITE" id="PS51029"/>
    </source>
</evidence>
<gene>
    <name evidence="3" type="ORF">KUF71_002432</name>
</gene>
<proteinExistence type="predicted"/>
<dbReference type="Pfam" id="PF10545">
    <property type="entry name" value="MADF_DNA_bdg"/>
    <property type="match status" value="1"/>
</dbReference>
<feature type="domain" description="MADF" evidence="2">
    <location>
        <begin position="44"/>
        <end position="145"/>
    </location>
</feature>
<evidence type="ECO:0000313" key="4">
    <source>
        <dbReference type="Proteomes" id="UP001219518"/>
    </source>
</evidence>
<evidence type="ECO:0000313" key="3">
    <source>
        <dbReference type="EMBL" id="KAK3924102.1"/>
    </source>
</evidence>
<sequence>MRLHLTVCPNMNSVCFLMCFFYLQMERPERVKRPPKREFGSPRQLARLVSVYPVLWDPQHPEYHVKTATEKVWIEIAKHFQNTFSPEECKHKWSVIRQTRRNFLNSQAKRNGQPAVRKDRESKGEARGQPWTSKGMAEEADEDVEGDGYSDVSNISAEEESDVDDPDEDEGGNLSFDEADDDGELLPKNMDAMEHSMLSEEILAKEKWDQFNCKYVDIKSPPFSLITPQAACT</sequence>
<dbReference type="EMBL" id="JAHWGI010001161">
    <property type="protein sequence ID" value="KAK3924102.1"/>
    <property type="molecule type" value="Genomic_DNA"/>
</dbReference>
<keyword evidence="4" id="KW-1185">Reference proteome</keyword>
<reference evidence="3" key="2">
    <citation type="journal article" date="2023" name="BMC Genomics">
        <title>Pest status, molecular evolution, and epigenetic factors derived from the genome assembly of Frankliniella fusca, a thysanopteran phytovirus vector.</title>
        <authorList>
            <person name="Catto M.A."/>
            <person name="Labadie P.E."/>
            <person name="Jacobson A.L."/>
            <person name="Kennedy G.G."/>
            <person name="Srinivasan R."/>
            <person name="Hunt B.G."/>
        </authorList>
    </citation>
    <scope>NUCLEOTIDE SEQUENCE</scope>
    <source>
        <strain evidence="3">PL_HMW_Pooled</strain>
    </source>
</reference>
<comment type="caution">
    <text evidence="3">The sequence shown here is derived from an EMBL/GenBank/DDBJ whole genome shotgun (WGS) entry which is preliminary data.</text>
</comment>
<feature type="region of interest" description="Disordered" evidence="1">
    <location>
        <begin position="104"/>
        <end position="187"/>
    </location>
</feature>
<dbReference type="InterPro" id="IPR006578">
    <property type="entry name" value="MADF-dom"/>
</dbReference>
<evidence type="ECO:0000256" key="1">
    <source>
        <dbReference type="SAM" id="MobiDB-lite"/>
    </source>
</evidence>